<dbReference type="Proteomes" id="UP000828390">
    <property type="component" value="Unassembled WGS sequence"/>
</dbReference>
<gene>
    <name evidence="1" type="ORF">DPMN_034310</name>
</gene>
<comment type="caution">
    <text evidence="1">The sequence shown here is derived from an EMBL/GenBank/DDBJ whole genome shotgun (WGS) entry which is preliminary data.</text>
</comment>
<protein>
    <submittedName>
        <fullName evidence="1">Uncharacterized protein</fullName>
    </submittedName>
</protein>
<name>A0A9D4M7N1_DREPO</name>
<dbReference type="AlphaFoldDB" id="A0A9D4M7N1"/>
<proteinExistence type="predicted"/>
<evidence type="ECO:0000313" key="1">
    <source>
        <dbReference type="EMBL" id="KAH3871116.1"/>
    </source>
</evidence>
<reference evidence="1" key="1">
    <citation type="journal article" date="2019" name="bioRxiv">
        <title>The Genome of the Zebra Mussel, Dreissena polymorpha: A Resource for Invasive Species Research.</title>
        <authorList>
            <person name="McCartney M.A."/>
            <person name="Auch B."/>
            <person name="Kono T."/>
            <person name="Mallez S."/>
            <person name="Zhang Y."/>
            <person name="Obille A."/>
            <person name="Becker A."/>
            <person name="Abrahante J.E."/>
            <person name="Garbe J."/>
            <person name="Badalamenti J.P."/>
            <person name="Herman A."/>
            <person name="Mangelson H."/>
            <person name="Liachko I."/>
            <person name="Sullivan S."/>
            <person name="Sone E.D."/>
            <person name="Koren S."/>
            <person name="Silverstein K.A.T."/>
            <person name="Beckman K.B."/>
            <person name="Gohl D.M."/>
        </authorList>
    </citation>
    <scope>NUCLEOTIDE SEQUENCE</scope>
    <source>
        <strain evidence="1">Duluth1</strain>
        <tissue evidence="1">Whole animal</tissue>
    </source>
</reference>
<evidence type="ECO:0000313" key="2">
    <source>
        <dbReference type="Proteomes" id="UP000828390"/>
    </source>
</evidence>
<organism evidence="1 2">
    <name type="scientific">Dreissena polymorpha</name>
    <name type="common">Zebra mussel</name>
    <name type="synonym">Mytilus polymorpha</name>
    <dbReference type="NCBI Taxonomy" id="45954"/>
    <lineage>
        <taxon>Eukaryota</taxon>
        <taxon>Metazoa</taxon>
        <taxon>Spiralia</taxon>
        <taxon>Lophotrochozoa</taxon>
        <taxon>Mollusca</taxon>
        <taxon>Bivalvia</taxon>
        <taxon>Autobranchia</taxon>
        <taxon>Heteroconchia</taxon>
        <taxon>Euheterodonta</taxon>
        <taxon>Imparidentia</taxon>
        <taxon>Neoheterodontei</taxon>
        <taxon>Myida</taxon>
        <taxon>Dreissenoidea</taxon>
        <taxon>Dreissenidae</taxon>
        <taxon>Dreissena</taxon>
    </lineage>
</organism>
<sequence length="66" mass="6876">MKLLLINKGFGESNTLSRICCATSLIVLASTAELNQICLGNVLLFSTGSGNFSCILNGTGDNNPIV</sequence>
<keyword evidence="2" id="KW-1185">Reference proteome</keyword>
<reference evidence="1" key="2">
    <citation type="submission" date="2020-11" db="EMBL/GenBank/DDBJ databases">
        <authorList>
            <person name="McCartney M.A."/>
            <person name="Auch B."/>
            <person name="Kono T."/>
            <person name="Mallez S."/>
            <person name="Becker A."/>
            <person name="Gohl D.M."/>
            <person name="Silverstein K.A.T."/>
            <person name="Koren S."/>
            <person name="Bechman K.B."/>
            <person name="Herman A."/>
            <person name="Abrahante J.E."/>
            <person name="Garbe J."/>
        </authorList>
    </citation>
    <scope>NUCLEOTIDE SEQUENCE</scope>
    <source>
        <strain evidence="1">Duluth1</strain>
        <tissue evidence="1">Whole animal</tissue>
    </source>
</reference>
<accession>A0A9D4M7N1</accession>
<dbReference type="EMBL" id="JAIWYP010000002">
    <property type="protein sequence ID" value="KAH3871116.1"/>
    <property type="molecule type" value="Genomic_DNA"/>
</dbReference>